<evidence type="ECO:0000259" key="1">
    <source>
        <dbReference type="SMART" id="SM00327"/>
    </source>
</evidence>
<evidence type="ECO:0000313" key="3">
    <source>
        <dbReference type="Proteomes" id="UP000005316"/>
    </source>
</evidence>
<dbReference type="InterPro" id="IPR008912">
    <property type="entry name" value="Uncharacterised_CoxE"/>
</dbReference>
<protein>
    <recommendedName>
        <fullName evidence="1">VWFA domain-containing protein</fullName>
    </recommendedName>
</protein>
<proteinExistence type="predicted"/>
<dbReference type="Gene3D" id="3.40.50.410">
    <property type="entry name" value="von Willebrand factor, type A domain"/>
    <property type="match status" value="1"/>
</dbReference>
<dbReference type="GO" id="GO:0005829">
    <property type="term" value="C:cytosol"/>
    <property type="evidence" value="ECO:0007669"/>
    <property type="project" value="TreeGrafter"/>
</dbReference>
<dbReference type="PANTHER" id="PTHR36846">
    <property type="entry name" value="PROTEIN VIAA"/>
    <property type="match status" value="1"/>
</dbReference>
<dbReference type="SUPFAM" id="SSF53300">
    <property type="entry name" value="vWA-like"/>
    <property type="match status" value="1"/>
</dbReference>
<dbReference type="PANTHER" id="PTHR36846:SF1">
    <property type="entry name" value="PROTEIN VIAA"/>
    <property type="match status" value="1"/>
</dbReference>
<dbReference type="AlphaFoldDB" id="F9DXV8"/>
<dbReference type="Proteomes" id="UP000005316">
    <property type="component" value="Unassembled WGS sequence"/>
</dbReference>
<dbReference type="HOGENOM" id="CLU_1146629_0_0_9"/>
<gene>
    <name evidence="2" type="ORF">HMPREF9372_3639</name>
</gene>
<dbReference type="InterPro" id="IPR036465">
    <property type="entry name" value="vWFA_dom_sf"/>
</dbReference>
<dbReference type="eggNOG" id="COG2425">
    <property type="taxonomic scope" value="Bacteria"/>
</dbReference>
<feature type="domain" description="VWFA" evidence="1">
    <location>
        <begin position="80"/>
        <end position="242"/>
    </location>
</feature>
<evidence type="ECO:0000313" key="2">
    <source>
        <dbReference type="EMBL" id="EGQ20096.1"/>
    </source>
</evidence>
<accession>F9DXV8</accession>
<dbReference type="InterPro" id="IPR002035">
    <property type="entry name" value="VWF_A"/>
</dbReference>
<dbReference type="SMART" id="SM00327">
    <property type="entry name" value="VWA"/>
    <property type="match status" value="1"/>
</dbReference>
<dbReference type="RefSeq" id="WP_009498330.1">
    <property type="nucleotide sequence ID" value="NZ_GL982998.1"/>
</dbReference>
<name>F9DXV8_9BACL</name>
<comment type="caution">
    <text evidence="2">The sequence shown here is derived from an EMBL/GenBank/DDBJ whole genome shotgun (WGS) entry which is preliminary data.</text>
</comment>
<dbReference type="EMBL" id="AFPZ01000115">
    <property type="protein sequence ID" value="EGQ20096.1"/>
    <property type="molecule type" value="Genomic_DNA"/>
</dbReference>
<reference evidence="2 3" key="1">
    <citation type="submission" date="2011-04" db="EMBL/GenBank/DDBJ databases">
        <authorList>
            <person name="Muzny D."/>
            <person name="Qin X."/>
            <person name="Deng J."/>
            <person name="Jiang H."/>
            <person name="Liu Y."/>
            <person name="Qu J."/>
            <person name="Song X.-Z."/>
            <person name="Zhang L."/>
            <person name="Thornton R."/>
            <person name="Coyle M."/>
            <person name="Francisco L."/>
            <person name="Jackson L."/>
            <person name="Javaid M."/>
            <person name="Korchina V."/>
            <person name="Kovar C."/>
            <person name="Mata R."/>
            <person name="Mathew T."/>
            <person name="Ngo R."/>
            <person name="Nguyen L."/>
            <person name="Nguyen N."/>
            <person name="Okwuonu G."/>
            <person name="Ongeri F."/>
            <person name="Pham C."/>
            <person name="Simmons D."/>
            <person name="Wilczek-Boney K."/>
            <person name="Hale W."/>
            <person name="Jakkamsetti A."/>
            <person name="Pham P."/>
            <person name="Ruth R."/>
            <person name="San Lucas F."/>
            <person name="Warren J."/>
            <person name="Zhang J."/>
            <person name="Zhao Z."/>
            <person name="Zhou C."/>
            <person name="Zhu D."/>
            <person name="Lee S."/>
            <person name="Bess C."/>
            <person name="Blankenburg K."/>
            <person name="Forbes L."/>
            <person name="Fu Q."/>
            <person name="Gubbala S."/>
            <person name="Hirani K."/>
            <person name="Jayaseelan J.C."/>
            <person name="Lara F."/>
            <person name="Munidasa M."/>
            <person name="Palculict T."/>
            <person name="Patil S."/>
            <person name="Pu L.-L."/>
            <person name="Saada N."/>
            <person name="Tang L."/>
            <person name="Weissenberger G."/>
            <person name="Zhu Y."/>
            <person name="Hemphill L."/>
            <person name="Shang Y."/>
            <person name="Youmans B."/>
            <person name="Ayvaz T."/>
            <person name="Ross M."/>
            <person name="Santibanez J."/>
            <person name="Aqrawi P."/>
            <person name="Gross S."/>
            <person name="Joshi V."/>
            <person name="Fowler G."/>
            <person name="Nazareth L."/>
            <person name="Reid J."/>
            <person name="Worley K."/>
            <person name="Petrosino J."/>
            <person name="Highlander S."/>
            <person name="Gibbs R."/>
        </authorList>
    </citation>
    <scope>NUCLEOTIDE SEQUENCE [LARGE SCALE GENOMIC DNA]</scope>
    <source>
        <strain evidence="2 3">2681</strain>
    </source>
</reference>
<organism evidence="2 3">
    <name type="scientific">Sporosarcina newyorkensis 2681</name>
    <dbReference type="NCBI Taxonomy" id="1027292"/>
    <lineage>
        <taxon>Bacteria</taxon>
        <taxon>Bacillati</taxon>
        <taxon>Bacillota</taxon>
        <taxon>Bacilli</taxon>
        <taxon>Bacillales</taxon>
        <taxon>Caryophanaceae</taxon>
        <taxon>Sporosarcina</taxon>
    </lineage>
</organism>
<sequence length="242" mass="27502">MKEIADWAGRFKQVARKKQKSKHSDSMERSGVTLGNDIERLLPMELGLYTHPITKNDFLRRFVEGQTMMYEQKGQEVLGKGPIVLCLDQSGSMHKLDTQSKGFTLALMSIARKQRRDFCLILFSTRTKIFKYERGKIKSSDMINLAQTFLGGGTDFALPLDRAMKVINESRFKQADLVFVTDGEDRLKDSFLKAFNKKKKDKDFKVLSLVIGSSTNTVAQFSDKVVQVKDFNDAGSFTVFEI</sequence>
<dbReference type="Pfam" id="PF05762">
    <property type="entry name" value="VWA_CoxE"/>
    <property type="match status" value="1"/>
</dbReference>